<dbReference type="Gene3D" id="3.40.630.30">
    <property type="match status" value="1"/>
</dbReference>
<dbReference type="OrthoDB" id="3174529at2"/>
<sequence length="275" mass="29821">MVTWVTGDAGDFRARVFAFLERDPVLHTVILSNVDARARGTYRTEVGSSIFVAVVDGNDDVVGAAMRTPGQRVYLGGLAPEYASEVATAFADHLTDLRGVAGRPAAAEAFAQTWAELRHTTATATRGTRLHKLIDLTPLQANGVPRLAADADVDLAAEWVVHDFGDEIGDTLDWARGRIADKTLWFWDVDGTTVSMAGHHLPIFGVCRVGPVYTPTEYRRNGYAGALTTHVTATILAQGNQACLYTDLANPTSNKIYHAIGYRPITDFVDLEFTS</sequence>
<dbReference type="RefSeq" id="WP_145803032.1">
    <property type="nucleotide sequence ID" value="NZ_VIVK01000001.1"/>
</dbReference>
<dbReference type="AlphaFoldDB" id="A0A561BLK2"/>
<evidence type="ECO:0000313" key="2">
    <source>
        <dbReference type="EMBL" id="TWD79693.1"/>
    </source>
</evidence>
<keyword evidence="3" id="KW-1185">Reference proteome</keyword>
<organism evidence="2 3">
    <name type="scientific">Kribbella amoyensis</name>
    <dbReference type="NCBI Taxonomy" id="996641"/>
    <lineage>
        <taxon>Bacteria</taxon>
        <taxon>Bacillati</taxon>
        <taxon>Actinomycetota</taxon>
        <taxon>Actinomycetes</taxon>
        <taxon>Propionibacteriales</taxon>
        <taxon>Kribbellaceae</taxon>
        <taxon>Kribbella</taxon>
    </lineage>
</organism>
<dbReference type="PROSITE" id="PS51186">
    <property type="entry name" value="GNAT"/>
    <property type="match status" value="1"/>
</dbReference>
<feature type="domain" description="N-acetyltransferase" evidence="1">
    <location>
        <begin position="143"/>
        <end position="275"/>
    </location>
</feature>
<protein>
    <submittedName>
        <fullName evidence="2">Putative GNAT family acetyltransferase</fullName>
    </submittedName>
</protein>
<proteinExistence type="predicted"/>
<reference evidence="2 3" key="1">
    <citation type="submission" date="2019-06" db="EMBL/GenBank/DDBJ databases">
        <title>Sequencing the genomes of 1000 actinobacteria strains.</title>
        <authorList>
            <person name="Klenk H.-P."/>
        </authorList>
    </citation>
    <scope>NUCLEOTIDE SEQUENCE [LARGE SCALE GENOMIC DNA]</scope>
    <source>
        <strain evidence="2 3">DSM 24683</strain>
    </source>
</reference>
<gene>
    <name evidence="2" type="ORF">FB561_0757</name>
</gene>
<dbReference type="Pfam" id="PF08445">
    <property type="entry name" value="FR47"/>
    <property type="match status" value="1"/>
</dbReference>
<evidence type="ECO:0000313" key="3">
    <source>
        <dbReference type="Proteomes" id="UP000318380"/>
    </source>
</evidence>
<dbReference type="SUPFAM" id="SSF55729">
    <property type="entry name" value="Acyl-CoA N-acyltransferases (Nat)"/>
    <property type="match status" value="1"/>
</dbReference>
<dbReference type="InterPro" id="IPR013653">
    <property type="entry name" value="GCN5-like_dom"/>
</dbReference>
<dbReference type="EMBL" id="VIVK01000001">
    <property type="protein sequence ID" value="TWD79693.1"/>
    <property type="molecule type" value="Genomic_DNA"/>
</dbReference>
<dbReference type="InterPro" id="IPR000182">
    <property type="entry name" value="GNAT_dom"/>
</dbReference>
<dbReference type="Proteomes" id="UP000318380">
    <property type="component" value="Unassembled WGS sequence"/>
</dbReference>
<accession>A0A561BLK2</accession>
<name>A0A561BLK2_9ACTN</name>
<dbReference type="InterPro" id="IPR016181">
    <property type="entry name" value="Acyl_CoA_acyltransferase"/>
</dbReference>
<comment type="caution">
    <text evidence="2">The sequence shown here is derived from an EMBL/GenBank/DDBJ whole genome shotgun (WGS) entry which is preliminary data.</text>
</comment>
<dbReference type="GO" id="GO:0016747">
    <property type="term" value="F:acyltransferase activity, transferring groups other than amino-acyl groups"/>
    <property type="evidence" value="ECO:0007669"/>
    <property type="project" value="InterPro"/>
</dbReference>
<keyword evidence="2" id="KW-0808">Transferase</keyword>
<evidence type="ECO:0000259" key="1">
    <source>
        <dbReference type="PROSITE" id="PS51186"/>
    </source>
</evidence>